<comment type="caution">
    <text evidence="1">The sequence shown here is derived from an EMBL/GenBank/DDBJ whole genome shotgun (WGS) entry which is preliminary data.</text>
</comment>
<name>L7F464_STRT8</name>
<sequence length="58" mass="6376">MPFFEAGNRSRYSTTTSLEAGLVTLPVPDEGLDIVELAHDELLYVTADSARAHPAHHR</sequence>
<proteinExistence type="predicted"/>
<dbReference type="AlphaFoldDB" id="L7F464"/>
<dbReference type="EMBL" id="AEJB01000358">
    <property type="protein sequence ID" value="ELP66393.1"/>
    <property type="molecule type" value="Genomic_DNA"/>
</dbReference>
<reference evidence="1 2" key="1">
    <citation type="journal article" date="2011" name="Plasmid">
        <title>Streptomyces turgidiscabies Car8 contains a modular pathogenicity island that shares virulence genes with other actinobacterial plant pathogens.</title>
        <authorList>
            <person name="Huguet-Tapia J.C."/>
            <person name="Badger J.H."/>
            <person name="Loria R."/>
            <person name="Pettis G.S."/>
        </authorList>
    </citation>
    <scope>NUCLEOTIDE SEQUENCE [LARGE SCALE GENOMIC DNA]</scope>
    <source>
        <strain evidence="1 2">Car8</strain>
    </source>
</reference>
<dbReference type="Proteomes" id="UP000010931">
    <property type="component" value="Unassembled WGS sequence"/>
</dbReference>
<gene>
    <name evidence="1" type="ORF">STRTUCAR8_00150</name>
</gene>
<organism evidence="1 2">
    <name type="scientific">Streptomyces turgidiscabies (strain Car8)</name>
    <dbReference type="NCBI Taxonomy" id="698760"/>
    <lineage>
        <taxon>Bacteria</taxon>
        <taxon>Bacillati</taxon>
        <taxon>Actinomycetota</taxon>
        <taxon>Actinomycetes</taxon>
        <taxon>Kitasatosporales</taxon>
        <taxon>Streptomycetaceae</taxon>
        <taxon>Streptomyces</taxon>
    </lineage>
</organism>
<dbReference type="PATRIC" id="fig|698760.3.peg.4835"/>
<evidence type="ECO:0000313" key="2">
    <source>
        <dbReference type="Proteomes" id="UP000010931"/>
    </source>
</evidence>
<evidence type="ECO:0000313" key="1">
    <source>
        <dbReference type="EMBL" id="ELP66393.1"/>
    </source>
</evidence>
<keyword evidence="2" id="KW-1185">Reference proteome</keyword>
<accession>L7F464</accession>
<protein>
    <submittedName>
        <fullName evidence="1">Uncharacterized protein</fullName>
    </submittedName>
</protein>